<dbReference type="EMBL" id="JFHD01000040">
    <property type="protein sequence ID" value="KDR25970.1"/>
    <property type="molecule type" value="Genomic_DNA"/>
</dbReference>
<dbReference type="RefSeq" id="WP_034473827.1">
    <property type="nucleotide sequence ID" value="NZ_JFHD01000040.1"/>
</dbReference>
<reference evidence="2 3" key="1">
    <citation type="submission" date="2014-03" db="EMBL/GenBank/DDBJ databases">
        <title>Draft Genome Sequences of Four Burkholderia Strains.</title>
        <authorList>
            <person name="Liu X.Y."/>
            <person name="Li C.X."/>
            <person name="Xu J.H."/>
        </authorList>
    </citation>
    <scope>NUCLEOTIDE SEQUENCE [LARGE SCALE GENOMIC DNA]</scope>
    <source>
        <strain evidence="2 3">OP-1</strain>
    </source>
</reference>
<organism evidence="2 3">
    <name type="scientific">Caballeronia zhejiangensis</name>
    <dbReference type="NCBI Taxonomy" id="871203"/>
    <lineage>
        <taxon>Bacteria</taxon>
        <taxon>Pseudomonadati</taxon>
        <taxon>Pseudomonadota</taxon>
        <taxon>Betaproteobacteria</taxon>
        <taxon>Burkholderiales</taxon>
        <taxon>Burkholderiaceae</taxon>
        <taxon>Caballeronia</taxon>
    </lineage>
</organism>
<protein>
    <submittedName>
        <fullName evidence="2">Uncharacterized protein</fullName>
    </submittedName>
</protein>
<proteinExistence type="predicted"/>
<feature type="compositionally biased region" description="Basic residues" evidence="1">
    <location>
        <begin position="1"/>
        <end position="10"/>
    </location>
</feature>
<evidence type="ECO:0000313" key="2">
    <source>
        <dbReference type="EMBL" id="KDR25970.1"/>
    </source>
</evidence>
<accession>A0A656QAX8</accession>
<evidence type="ECO:0000256" key="1">
    <source>
        <dbReference type="SAM" id="MobiDB-lite"/>
    </source>
</evidence>
<evidence type="ECO:0000313" key="3">
    <source>
        <dbReference type="Proteomes" id="UP000027451"/>
    </source>
</evidence>
<sequence length="98" mass="11020">MANMNPRRRTTPGPKEKTGISEGRWAEGDPAKKVAINCPFPEPTMLQLEWLIENNFIHSKASFIREVVAAAATREVERAKKIRAFVEKLDAQEAAKTK</sequence>
<feature type="region of interest" description="Disordered" evidence="1">
    <location>
        <begin position="1"/>
        <end position="28"/>
    </location>
</feature>
<comment type="caution">
    <text evidence="2">The sequence shown here is derived from an EMBL/GenBank/DDBJ whole genome shotgun (WGS) entry which is preliminary data.</text>
</comment>
<keyword evidence="3" id="KW-1185">Reference proteome</keyword>
<name>A0A656QAX8_9BURK</name>
<feature type="compositionally biased region" description="Basic and acidic residues" evidence="1">
    <location>
        <begin position="14"/>
        <end position="28"/>
    </location>
</feature>
<gene>
    <name evidence="2" type="ORF">BG60_26535</name>
</gene>
<dbReference type="Proteomes" id="UP000027451">
    <property type="component" value="Unassembled WGS sequence"/>
</dbReference>
<dbReference type="AlphaFoldDB" id="A0A656QAX8"/>